<dbReference type="PROSITE" id="PS50975">
    <property type="entry name" value="ATP_GRASP"/>
    <property type="match status" value="1"/>
</dbReference>
<dbReference type="Proteomes" id="UP000722750">
    <property type="component" value="Unassembled WGS sequence"/>
</dbReference>
<dbReference type="Gene3D" id="3.40.50.20">
    <property type="match status" value="1"/>
</dbReference>
<comment type="caution">
    <text evidence="3">The sequence shown here is derived from an EMBL/GenBank/DDBJ whole genome shotgun (WGS) entry which is preliminary data.</text>
</comment>
<gene>
    <name evidence="3" type="ORF">MAG551_01054</name>
</gene>
<sequence length="348" mass="39578">MKNLCVGITGLDISDNPMSGLGIAKCLKLNKNIKVLGISYDPLSPGCYTKDIFDEVHLIDNPLQNKDSLFEEIIRIKEKSGLEVVIPAIPEEVPAFAALKKRFKRRKIKIITPQMDEVINILDPKVFSFVSYNRVKIPPYIFISDKRNLAKKVSFLRFPLIIKSVAENYKAHDINEAEVFVSSYFQFSNDPICIQEYINGEEYSLTTLADENSKLYGMVVIKKLVLTDQGAPWIVVSVVAKELIDFTKKLVKHFKWTGPIELTFKKDVISYSYNLIRLQPCFPSWIYLAAKIGQNLPLKAIKLAMGKAPMASMKYKTGHMYIRNTKDIACDIHTFFSLTSSRRLIHNG</sequence>
<dbReference type="InterPro" id="IPR011761">
    <property type="entry name" value="ATP-grasp"/>
</dbReference>
<dbReference type="GO" id="GO:0046872">
    <property type="term" value="F:metal ion binding"/>
    <property type="evidence" value="ECO:0007669"/>
    <property type="project" value="InterPro"/>
</dbReference>
<dbReference type="SUPFAM" id="SSF56059">
    <property type="entry name" value="Glutathione synthetase ATP-binding domain-like"/>
    <property type="match status" value="1"/>
</dbReference>
<keyword evidence="1" id="KW-0067">ATP-binding</keyword>
<feature type="domain" description="ATP-grasp" evidence="2">
    <location>
        <begin position="127"/>
        <end position="305"/>
    </location>
</feature>
<keyword evidence="1" id="KW-0547">Nucleotide-binding</keyword>
<dbReference type="Gene3D" id="3.30.470.20">
    <property type="entry name" value="ATP-grasp fold, B domain"/>
    <property type="match status" value="1"/>
</dbReference>
<protein>
    <recommendedName>
        <fullName evidence="2">ATP-grasp domain-containing protein</fullName>
    </recommendedName>
</protein>
<accession>A0A942A1U3</accession>
<evidence type="ECO:0000259" key="2">
    <source>
        <dbReference type="PROSITE" id="PS50975"/>
    </source>
</evidence>
<evidence type="ECO:0000313" key="4">
    <source>
        <dbReference type="Proteomes" id="UP000722750"/>
    </source>
</evidence>
<evidence type="ECO:0000256" key="1">
    <source>
        <dbReference type="PROSITE-ProRule" id="PRU00409"/>
    </source>
</evidence>
<proteinExistence type="predicted"/>
<dbReference type="GO" id="GO:0005524">
    <property type="term" value="F:ATP binding"/>
    <property type="evidence" value="ECO:0007669"/>
    <property type="project" value="UniProtKB-UniRule"/>
</dbReference>
<name>A0A942A1U3_9BACT</name>
<dbReference type="AlphaFoldDB" id="A0A942A1U3"/>
<evidence type="ECO:0000313" key="3">
    <source>
        <dbReference type="EMBL" id="MBS1258001.1"/>
    </source>
</evidence>
<reference evidence="3" key="1">
    <citation type="journal article" date="2021" name="ISME J.">
        <title>Fine-scale metabolic discontinuity in a stratified prokaryote microbiome of a Red Sea deep halocline.</title>
        <authorList>
            <person name="Michoud G."/>
            <person name="Ngugi D.K."/>
            <person name="Barozzi A."/>
            <person name="Merlino G."/>
            <person name="Calleja M.L."/>
            <person name="Delgado-Huertas A."/>
            <person name="Moran X.A.G."/>
            <person name="Daffonchio D."/>
        </authorList>
    </citation>
    <scope>NUCLEOTIDE SEQUENCE</scope>
    <source>
        <strain evidence="3">SuakinDeep_MAG55_1</strain>
    </source>
</reference>
<organism evidence="3 4">
    <name type="scientific">Candidatus Scalindua arabica</name>
    <dbReference type="NCBI Taxonomy" id="1127984"/>
    <lineage>
        <taxon>Bacteria</taxon>
        <taxon>Pseudomonadati</taxon>
        <taxon>Planctomycetota</taxon>
        <taxon>Candidatus Brocadiia</taxon>
        <taxon>Candidatus Brocadiales</taxon>
        <taxon>Candidatus Scalinduaceae</taxon>
        <taxon>Candidatus Scalindua</taxon>
    </lineage>
</organism>
<dbReference type="EMBL" id="JAANXD010000043">
    <property type="protein sequence ID" value="MBS1258001.1"/>
    <property type="molecule type" value="Genomic_DNA"/>
</dbReference>